<dbReference type="Pfam" id="PF13540">
    <property type="entry name" value="RCC1_2"/>
    <property type="match status" value="1"/>
</dbReference>
<dbReference type="InterPro" id="IPR000408">
    <property type="entry name" value="Reg_chr_condens"/>
</dbReference>
<keyword evidence="1" id="KW-0677">Repeat</keyword>
<gene>
    <name evidence="4" type="ORF">TM35_000063820</name>
</gene>
<name>A0A1X0P381_9TRYP</name>
<evidence type="ECO:0008006" key="6">
    <source>
        <dbReference type="Google" id="ProtNLM"/>
    </source>
</evidence>
<dbReference type="SUPFAM" id="SSF50985">
    <property type="entry name" value="RCC1/BLIP-II"/>
    <property type="match status" value="1"/>
</dbReference>
<protein>
    <recommendedName>
        <fullName evidence="6">Regulator of chromosome condensation 1-like protein</fullName>
    </recommendedName>
</protein>
<feature type="region of interest" description="Disordered" evidence="3">
    <location>
        <begin position="561"/>
        <end position="596"/>
    </location>
</feature>
<dbReference type="EMBL" id="NBCO01000006">
    <property type="protein sequence ID" value="ORC91377.1"/>
    <property type="molecule type" value="Genomic_DNA"/>
</dbReference>
<sequence length="652" mass="71236">MFFWGSYNFQAPQLVENPNRPPLRYPVYVPPAPSMVSSAGDDAERLESLDAKRLVVKLVACGQKHIVALVSPAERGTTTGTMGNHDNNNNDNNMEFTVYGMGSNHSGQLGHRVPEYTTTLTKLHIEELLSAGTTITSIACGNKHTLICTSAGGVFAAGDNTFDQLGVRTTVDGFTPVSGLAHIRSVYAAGNVSFALDAKGQVYSWGEAQYGQLGHGDTGERLDSRTLQEVRTNVSVPTLIQWFVRHRVCVLELAVGRTHMVCRSQDAVYTCGDGSYGKLGSGNTSSSATPRCVSFPPRADTEKLVGVAAGDEHTLVLRVANLSHSYTSTTNNNNNNNTSSPDPTCFTSAVVYHFGRTPRGDGQLTPNVIAAAPPTIARVMAGRGTLSAALTHDGKLCVWGKHGYARVSNGTPNGAPRASPQLVQALEPFVITDAVVGGTFVVAIADRQRTTETKEKTDKDGKRWDIVIPHDDRPEERDTDTAGTSYEASVHAFLTQYMGSALANTYITKIPPVPPRTDHNANAFVPKGAHGLEVGQKVRLWMTDIYALGTILQVLGNSDEGGVKTTNEEEAIKDERNENNEMSSETEKNTENEKEHKPGCRFRIEWQRDDWHEEEITLYSDDETLDEKNPNRWQPIWFLQGRTKNGEYVLDR</sequence>
<dbReference type="InterPro" id="IPR051625">
    <property type="entry name" value="Signaling_Regulatory_Domain"/>
</dbReference>
<dbReference type="InterPro" id="IPR009091">
    <property type="entry name" value="RCC1/BLIP-II"/>
</dbReference>
<dbReference type="RefSeq" id="XP_028885443.1">
    <property type="nucleotide sequence ID" value="XM_029023419.1"/>
</dbReference>
<organism evidence="4 5">
    <name type="scientific">Trypanosoma theileri</name>
    <dbReference type="NCBI Taxonomy" id="67003"/>
    <lineage>
        <taxon>Eukaryota</taxon>
        <taxon>Discoba</taxon>
        <taxon>Euglenozoa</taxon>
        <taxon>Kinetoplastea</taxon>
        <taxon>Metakinetoplastina</taxon>
        <taxon>Trypanosomatida</taxon>
        <taxon>Trypanosomatidae</taxon>
        <taxon>Trypanosoma</taxon>
    </lineage>
</organism>
<dbReference type="GeneID" id="39983199"/>
<evidence type="ECO:0000313" key="5">
    <source>
        <dbReference type="Proteomes" id="UP000192257"/>
    </source>
</evidence>
<dbReference type="Pfam" id="PF00415">
    <property type="entry name" value="RCC1"/>
    <property type="match status" value="2"/>
</dbReference>
<dbReference type="VEuPathDB" id="TriTrypDB:TM35_000063820"/>
<accession>A0A1X0P381</accession>
<dbReference type="PANTHER" id="PTHR22872">
    <property type="entry name" value="BTK-BINDING PROTEIN-RELATED"/>
    <property type="match status" value="1"/>
</dbReference>
<dbReference type="PRINTS" id="PR00633">
    <property type="entry name" value="RCCNDNSATION"/>
</dbReference>
<evidence type="ECO:0000313" key="4">
    <source>
        <dbReference type="EMBL" id="ORC91377.1"/>
    </source>
</evidence>
<dbReference type="Proteomes" id="UP000192257">
    <property type="component" value="Unassembled WGS sequence"/>
</dbReference>
<keyword evidence="5" id="KW-1185">Reference proteome</keyword>
<dbReference type="STRING" id="67003.A0A1X0P381"/>
<feature type="repeat" description="RCC1" evidence="2">
    <location>
        <begin position="96"/>
        <end position="151"/>
    </location>
</feature>
<dbReference type="PROSITE" id="PS50012">
    <property type="entry name" value="RCC1_3"/>
    <property type="match status" value="3"/>
</dbReference>
<feature type="compositionally biased region" description="Basic and acidic residues" evidence="3">
    <location>
        <begin position="573"/>
        <end position="596"/>
    </location>
</feature>
<dbReference type="OrthoDB" id="61110at2759"/>
<evidence type="ECO:0000256" key="2">
    <source>
        <dbReference type="PROSITE-ProRule" id="PRU00235"/>
    </source>
</evidence>
<comment type="caution">
    <text evidence="4">The sequence shown here is derived from an EMBL/GenBank/DDBJ whole genome shotgun (WGS) entry which is preliminary data.</text>
</comment>
<reference evidence="4 5" key="1">
    <citation type="submission" date="2017-03" db="EMBL/GenBank/DDBJ databases">
        <title>An alternative strategy for trypanosome survival in the mammalian bloodstream revealed through genome and transcriptome analysis of the ubiquitous bovine parasite Trypanosoma (Megatrypanum) theileri.</title>
        <authorList>
            <person name="Kelly S."/>
            <person name="Ivens A."/>
            <person name="Mott A."/>
            <person name="O'Neill E."/>
            <person name="Emms D."/>
            <person name="Macleod O."/>
            <person name="Voorheis P."/>
            <person name="Matthews J."/>
            <person name="Matthews K."/>
            <person name="Carrington M."/>
        </authorList>
    </citation>
    <scope>NUCLEOTIDE SEQUENCE [LARGE SCALE GENOMIC DNA]</scope>
    <source>
        <strain evidence="4">Edinburgh</strain>
    </source>
</reference>
<feature type="repeat" description="RCC1" evidence="2">
    <location>
        <begin position="266"/>
        <end position="320"/>
    </location>
</feature>
<proteinExistence type="predicted"/>
<evidence type="ECO:0000256" key="1">
    <source>
        <dbReference type="ARBA" id="ARBA00022737"/>
    </source>
</evidence>
<feature type="repeat" description="RCC1" evidence="2">
    <location>
        <begin position="200"/>
        <end position="266"/>
    </location>
</feature>
<dbReference type="AlphaFoldDB" id="A0A1X0P381"/>
<evidence type="ECO:0000256" key="3">
    <source>
        <dbReference type="SAM" id="MobiDB-lite"/>
    </source>
</evidence>
<dbReference type="Gene3D" id="2.130.10.30">
    <property type="entry name" value="Regulator of chromosome condensation 1/beta-lactamase-inhibitor protein II"/>
    <property type="match status" value="2"/>
</dbReference>